<dbReference type="InterPro" id="IPR027367">
    <property type="entry name" value="Gly-zipper_YMGG"/>
</dbReference>
<proteinExistence type="predicted"/>
<protein>
    <recommendedName>
        <fullName evidence="1">YMGG-like Gly-zipper domain-containing protein</fullName>
    </recommendedName>
</protein>
<accession>A0A370NPW6</accession>
<dbReference type="Proteomes" id="UP000255165">
    <property type="component" value="Unassembled WGS sequence"/>
</dbReference>
<dbReference type="Pfam" id="PF13441">
    <property type="entry name" value="Gly-zipper_YMGG"/>
    <property type="match status" value="1"/>
</dbReference>
<evidence type="ECO:0000313" key="2">
    <source>
        <dbReference type="EMBL" id="RDK07660.1"/>
    </source>
</evidence>
<comment type="caution">
    <text evidence="2">The sequence shown here is derived from an EMBL/GenBank/DDBJ whole genome shotgun (WGS) entry which is preliminary data.</text>
</comment>
<keyword evidence="3" id="KW-1185">Reference proteome</keyword>
<evidence type="ECO:0000313" key="3">
    <source>
        <dbReference type="Proteomes" id="UP000255165"/>
    </source>
</evidence>
<organism evidence="2 3">
    <name type="scientific">Cupriavidus lacunae</name>
    <dbReference type="NCBI Taxonomy" id="2666307"/>
    <lineage>
        <taxon>Bacteria</taxon>
        <taxon>Pseudomonadati</taxon>
        <taxon>Pseudomonadota</taxon>
        <taxon>Betaproteobacteria</taxon>
        <taxon>Burkholderiales</taxon>
        <taxon>Burkholderiaceae</taxon>
        <taxon>Cupriavidus</taxon>
    </lineage>
</organism>
<dbReference type="EMBL" id="QKWJ01000037">
    <property type="protein sequence ID" value="RDK07660.1"/>
    <property type="molecule type" value="Genomic_DNA"/>
</dbReference>
<sequence length="157" mass="15376">MYKSIIGPVLGLTVAAIAIGAMAQSKPIAYPAKGQSSAQQQKDDGYCYSWAKSNTGIDPAAVAAAPPPPSGPAVGGGERVGGAARGAAGGAVIGAITGDAGKGAAVGAVAGTMVGGSRARQNQRNVQANAQAQSQGAMDTYYRAYGACMAGRGYSIK</sequence>
<feature type="domain" description="YMGG-like Gly-zipper" evidence="1">
    <location>
        <begin position="78"/>
        <end position="119"/>
    </location>
</feature>
<name>A0A370NPW6_9BURK</name>
<evidence type="ECO:0000259" key="1">
    <source>
        <dbReference type="Pfam" id="PF13441"/>
    </source>
</evidence>
<reference evidence="3" key="1">
    <citation type="submission" date="2018-06" db="EMBL/GenBank/DDBJ databases">
        <authorList>
            <person name="Feng T."/>
            <person name="Jeon C.O."/>
        </authorList>
    </citation>
    <scope>NUCLEOTIDE SEQUENCE [LARGE SCALE GENOMIC DNA]</scope>
    <source>
        <strain evidence="3">S23</strain>
    </source>
</reference>
<gene>
    <name evidence="2" type="ORF">DN412_24800</name>
</gene>
<dbReference type="AlphaFoldDB" id="A0A370NPW6"/>
<dbReference type="RefSeq" id="WP_115214012.1">
    <property type="nucleotide sequence ID" value="NZ_QKWJ01000037.1"/>
</dbReference>